<keyword evidence="3" id="KW-1185">Reference proteome</keyword>
<dbReference type="RefSeq" id="WP_344315135.1">
    <property type="nucleotide sequence ID" value="NZ_BAAANY010000043.1"/>
</dbReference>
<dbReference type="Pfam" id="PF21806">
    <property type="entry name" value="DUF6879"/>
    <property type="match status" value="1"/>
</dbReference>
<dbReference type="InterPro" id="IPR049244">
    <property type="entry name" value="DUF6879"/>
</dbReference>
<name>A0ABN2J6B1_9ACTN</name>
<proteinExistence type="predicted"/>
<accession>A0ABN2J6B1</accession>
<reference evidence="3" key="1">
    <citation type="journal article" date="2019" name="Int. J. Syst. Evol. Microbiol.">
        <title>The Global Catalogue of Microorganisms (GCM) 10K type strain sequencing project: providing services to taxonomists for standard genome sequencing and annotation.</title>
        <authorList>
            <consortium name="The Broad Institute Genomics Platform"/>
            <consortium name="The Broad Institute Genome Sequencing Center for Infectious Disease"/>
            <person name="Wu L."/>
            <person name="Ma J."/>
        </authorList>
    </citation>
    <scope>NUCLEOTIDE SEQUENCE [LARGE SCALE GENOMIC DNA]</scope>
    <source>
        <strain evidence="3">JCM 14718</strain>
    </source>
</reference>
<gene>
    <name evidence="2" type="ORF">GCM10009765_79110</name>
</gene>
<protein>
    <recommendedName>
        <fullName evidence="1">DUF6879 domain-containing protein</fullName>
    </recommendedName>
</protein>
<comment type="caution">
    <text evidence="2">The sequence shown here is derived from an EMBL/GenBank/DDBJ whole genome shotgun (WGS) entry which is preliminary data.</text>
</comment>
<feature type="domain" description="DUF6879" evidence="1">
    <location>
        <begin position="8"/>
        <end position="170"/>
    </location>
</feature>
<organism evidence="2 3">
    <name type="scientific">Fodinicola feengrottensis</name>
    <dbReference type="NCBI Taxonomy" id="435914"/>
    <lineage>
        <taxon>Bacteria</taxon>
        <taxon>Bacillati</taxon>
        <taxon>Actinomycetota</taxon>
        <taxon>Actinomycetes</taxon>
        <taxon>Mycobacteriales</taxon>
        <taxon>Fodinicola</taxon>
    </lineage>
</organism>
<dbReference type="EMBL" id="BAAANY010000043">
    <property type="protein sequence ID" value="GAA1718884.1"/>
    <property type="molecule type" value="Genomic_DNA"/>
</dbReference>
<evidence type="ECO:0000313" key="3">
    <source>
        <dbReference type="Proteomes" id="UP001500618"/>
    </source>
</evidence>
<evidence type="ECO:0000313" key="2">
    <source>
        <dbReference type="EMBL" id="GAA1718884.1"/>
    </source>
</evidence>
<evidence type="ECO:0000259" key="1">
    <source>
        <dbReference type="Pfam" id="PF21806"/>
    </source>
</evidence>
<sequence length="175" mass="19845">MEFLPGDALDDLFRTFARTAFHLEVQDSYHTPEESGPFDLFLAGEPDDFAWHQPYLRLVRDATAAGKGVARVRVVTVPHVDYTRWGMTVAEHNIAAGEDIRWLPRHLPDTGTLPTDDFWLFDDEHVVFTIFEPSGRFAGGASTTDPVIVDYCRTTRDRLWAQATPHADYRDHADA</sequence>
<dbReference type="Proteomes" id="UP001500618">
    <property type="component" value="Unassembled WGS sequence"/>
</dbReference>